<gene>
    <name evidence="1" type="ORF">GQF02_09315</name>
</gene>
<dbReference type="InterPro" id="IPR058915">
    <property type="entry name" value="AcrVA2-like"/>
</dbReference>
<sequence>MAMQYAVQRYAATRPWAKRAGQIFSQTLKMEQASEELAEVARRELDRAAQVFPVPDAARHSEGLLALAYGCFVREGRVIVHFEPALTAALAHTRLPSNLPDTLALPARACFVHVDGLGGACLYHDEADAALDLVLMGDTLGLDSTSWLVEAEVIASLRISYPGELAEQIAAVDEAWQPLLAAVINGLALMTQPRASLVRTWESAAPQEMVVQANDETSHKARQKARSMLLKEGFSEVSYCRVEDLPALDAPQTQGYWRRQAFGEGKAHSRLVWVLPR</sequence>
<proteinExistence type="predicted"/>
<keyword evidence="2" id="KW-1185">Reference proteome</keyword>
<dbReference type="EMBL" id="WSSB01000007">
    <property type="protein sequence ID" value="MXR37169.1"/>
    <property type="molecule type" value="Genomic_DNA"/>
</dbReference>
<name>A0A845BLQ4_9NEIS</name>
<organism evidence="1 2">
    <name type="scientific">Craterilacuibacter sinensis</name>
    <dbReference type="NCBI Taxonomy" id="2686017"/>
    <lineage>
        <taxon>Bacteria</taxon>
        <taxon>Pseudomonadati</taxon>
        <taxon>Pseudomonadota</taxon>
        <taxon>Betaproteobacteria</taxon>
        <taxon>Neisseriales</taxon>
        <taxon>Neisseriaceae</taxon>
        <taxon>Craterilacuibacter</taxon>
    </lineage>
</organism>
<comment type="caution">
    <text evidence="1">The sequence shown here is derived from an EMBL/GenBank/DDBJ whole genome shotgun (WGS) entry which is preliminary data.</text>
</comment>
<accession>A0A845BLQ4</accession>
<dbReference type="AlphaFoldDB" id="A0A845BLQ4"/>
<dbReference type="RefSeq" id="WP_160796561.1">
    <property type="nucleotide sequence ID" value="NZ_WSSB01000007.1"/>
</dbReference>
<evidence type="ECO:0000313" key="1">
    <source>
        <dbReference type="EMBL" id="MXR37169.1"/>
    </source>
</evidence>
<protein>
    <submittedName>
        <fullName evidence="1">Uncharacterized protein</fullName>
    </submittedName>
</protein>
<dbReference type="Pfam" id="PF26125">
    <property type="entry name" value="AcrVA2-like"/>
    <property type="match status" value="1"/>
</dbReference>
<evidence type="ECO:0000313" key="2">
    <source>
        <dbReference type="Proteomes" id="UP000467214"/>
    </source>
</evidence>
<reference evidence="1 2" key="1">
    <citation type="submission" date="2019-12" db="EMBL/GenBank/DDBJ databases">
        <title>Neisseriaceae gen. nov. sp. Genome sequencing and assembly.</title>
        <authorList>
            <person name="Liu Z."/>
            <person name="Li A."/>
        </authorList>
    </citation>
    <scope>NUCLEOTIDE SEQUENCE [LARGE SCALE GENOMIC DNA]</scope>
    <source>
        <strain evidence="1 2">B2N2-7</strain>
    </source>
</reference>
<dbReference type="Proteomes" id="UP000467214">
    <property type="component" value="Unassembled WGS sequence"/>
</dbReference>